<evidence type="ECO:0000256" key="2">
    <source>
        <dbReference type="ARBA" id="ARBA00004370"/>
    </source>
</evidence>
<keyword evidence="8 11" id="KW-1133">Transmembrane helix</keyword>
<keyword evidence="6 11" id="KW-0812">Transmembrane</keyword>
<dbReference type="Gene3D" id="1.10.287.130">
    <property type="match status" value="1"/>
</dbReference>
<sequence length="327" mass="35813">MKLDDGGYLFVGMDGRPLDALWHDLWLTLTWNALLFILIGLAGGLVLSRLVLGRIEAINRTTRHIMRGDMSQRILRSGANDEFDHLASSLNAMLDRNEVLIAGIRQVTDDIAHDMRRPLAHLGQHLDEIAQTPLTFQQAETVARARDNLDTALEIFSSLLKLAQIEADDRVPESRLLSVHALLTTITDLYRPIAEDRGQTLVLHPPERNMTLEGNQVLMTQMLANLVENALNHTPAGTTVSLSAETRDAAITLVVADDGPGIPAHERERVFGKMVRLDASRSVPGTGLGLSMVRAIVRLHGGQIRLTDNHPGLRCEIGLPTAPGATS</sequence>
<keyword evidence="7 14" id="KW-0418">Kinase</keyword>
<dbReference type="Pfam" id="PF00672">
    <property type="entry name" value="HAMP"/>
    <property type="match status" value="1"/>
</dbReference>
<dbReference type="PANTHER" id="PTHR45436">
    <property type="entry name" value="SENSOR HISTIDINE KINASE YKOH"/>
    <property type="match status" value="1"/>
</dbReference>
<dbReference type="Pfam" id="PF02518">
    <property type="entry name" value="HATPase_c"/>
    <property type="match status" value="1"/>
</dbReference>
<dbReference type="EC" id="2.7.13.3" evidence="3"/>
<dbReference type="EMBL" id="QQAW01000002">
    <property type="protein sequence ID" value="RDI39700.1"/>
    <property type="molecule type" value="Genomic_DNA"/>
</dbReference>
<evidence type="ECO:0000256" key="8">
    <source>
        <dbReference type="ARBA" id="ARBA00022989"/>
    </source>
</evidence>
<evidence type="ECO:0000256" key="10">
    <source>
        <dbReference type="ARBA" id="ARBA00023136"/>
    </source>
</evidence>
<evidence type="ECO:0000313" key="14">
    <source>
        <dbReference type="EMBL" id="RDI39700.1"/>
    </source>
</evidence>
<evidence type="ECO:0000259" key="13">
    <source>
        <dbReference type="PROSITE" id="PS50885"/>
    </source>
</evidence>
<dbReference type="Gene3D" id="3.30.565.10">
    <property type="entry name" value="Histidine kinase-like ATPase, C-terminal domain"/>
    <property type="match status" value="1"/>
</dbReference>
<protein>
    <recommendedName>
        <fullName evidence="3">histidine kinase</fullName>
        <ecNumber evidence="3">2.7.13.3</ecNumber>
    </recommendedName>
</protein>
<keyword evidence="9" id="KW-0902">Two-component regulatory system</keyword>
<accession>A0A370G916</accession>
<dbReference type="Proteomes" id="UP000254958">
    <property type="component" value="Unassembled WGS sequence"/>
</dbReference>
<reference evidence="14 15" key="1">
    <citation type="submission" date="2018-07" db="EMBL/GenBank/DDBJ databases">
        <title>Genomic Encyclopedia of Type Strains, Phase IV (KMG-IV): sequencing the most valuable type-strain genomes for metagenomic binning, comparative biology and taxonomic classification.</title>
        <authorList>
            <person name="Goeker M."/>
        </authorList>
    </citation>
    <scope>NUCLEOTIDE SEQUENCE [LARGE SCALE GENOMIC DNA]</scope>
    <source>
        <strain evidence="14 15">DSM 5603</strain>
    </source>
</reference>
<evidence type="ECO:0000256" key="4">
    <source>
        <dbReference type="ARBA" id="ARBA00022553"/>
    </source>
</evidence>
<feature type="transmembrane region" description="Helical" evidence="11">
    <location>
        <begin position="31"/>
        <end position="52"/>
    </location>
</feature>
<dbReference type="PROSITE" id="PS50109">
    <property type="entry name" value="HIS_KIN"/>
    <property type="match status" value="1"/>
</dbReference>
<evidence type="ECO:0000256" key="6">
    <source>
        <dbReference type="ARBA" id="ARBA00022692"/>
    </source>
</evidence>
<dbReference type="RefSeq" id="WP_245948819.1">
    <property type="nucleotide sequence ID" value="NZ_BJMI01000001.1"/>
</dbReference>
<dbReference type="InterPro" id="IPR003660">
    <property type="entry name" value="HAMP_dom"/>
</dbReference>
<keyword evidence="5" id="KW-0808">Transferase</keyword>
<dbReference type="InterPro" id="IPR004358">
    <property type="entry name" value="Sig_transdc_His_kin-like_C"/>
</dbReference>
<evidence type="ECO:0000259" key="12">
    <source>
        <dbReference type="PROSITE" id="PS50109"/>
    </source>
</evidence>
<dbReference type="GO" id="GO:0000155">
    <property type="term" value="F:phosphorelay sensor kinase activity"/>
    <property type="evidence" value="ECO:0007669"/>
    <property type="project" value="InterPro"/>
</dbReference>
<dbReference type="SMART" id="SM00387">
    <property type="entry name" value="HATPase_c"/>
    <property type="match status" value="1"/>
</dbReference>
<dbReference type="AlphaFoldDB" id="A0A370G916"/>
<dbReference type="SUPFAM" id="SSF158472">
    <property type="entry name" value="HAMP domain-like"/>
    <property type="match status" value="1"/>
</dbReference>
<dbReference type="CDD" id="cd00075">
    <property type="entry name" value="HATPase"/>
    <property type="match status" value="1"/>
</dbReference>
<dbReference type="PRINTS" id="PR00344">
    <property type="entry name" value="BCTRLSENSOR"/>
</dbReference>
<evidence type="ECO:0000256" key="11">
    <source>
        <dbReference type="SAM" id="Phobius"/>
    </source>
</evidence>
<dbReference type="CDD" id="cd06225">
    <property type="entry name" value="HAMP"/>
    <property type="match status" value="1"/>
</dbReference>
<organism evidence="14 15">
    <name type="scientific">Gluconacetobacter liquefaciens</name>
    <name type="common">Acetobacter liquefaciens</name>
    <dbReference type="NCBI Taxonomy" id="89584"/>
    <lineage>
        <taxon>Bacteria</taxon>
        <taxon>Pseudomonadati</taxon>
        <taxon>Pseudomonadota</taxon>
        <taxon>Alphaproteobacteria</taxon>
        <taxon>Acetobacterales</taxon>
        <taxon>Acetobacteraceae</taxon>
        <taxon>Gluconacetobacter</taxon>
    </lineage>
</organism>
<evidence type="ECO:0000256" key="5">
    <source>
        <dbReference type="ARBA" id="ARBA00022679"/>
    </source>
</evidence>
<dbReference type="InterPro" id="IPR050428">
    <property type="entry name" value="TCS_sensor_his_kinase"/>
</dbReference>
<feature type="domain" description="HAMP" evidence="13">
    <location>
        <begin position="49"/>
        <end position="102"/>
    </location>
</feature>
<feature type="domain" description="Histidine kinase" evidence="12">
    <location>
        <begin position="110"/>
        <end position="323"/>
    </location>
</feature>
<evidence type="ECO:0000256" key="9">
    <source>
        <dbReference type="ARBA" id="ARBA00023012"/>
    </source>
</evidence>
<dbReference type="InterPro" id="IPR036097">
    <property type="entry name" value="HisK_dim/P_sf"/>
</dbReference>
<dbReference type="PROSITE" id="PS50885">
    <property type="entry name" value="HAMP"/>
    <property type="match status" value="1"/>
</dbReference>
<dbReference type="GO" id="GO:0005886">
    <property type="term" value="C:plasma membrane"/>
    <property type="evidence" value="ECO:0007669"/>
    <property type="project" value="TreeGrafter"/>
</dbReference>
<dbReference type="PANTHER" id="PTHR45436:SF8">
    <property type="entry name" value="HISTIDINE KINASE"/>
    <property type="match status" value="1"/>
</dbReference>
<dbReference type="InterPro" id="IPR036890">
    <property type="entry name" value="HATPase_C_sf"/>
</dbReference>
<evidence type="ECO:0000313" key="15">
    <source>
        <dbReference type="Proteomes" id="UP000254958"/>
    </source>
</evidence>
<gene>
    <name evidence="14" type="ORF">C7453_102494</name>
</gene>
<evidence type="ECO:0000256" key="7">
    <source>
        <dbReference type="ARBA" id="ARBA00022777"/>
    </source>
</evidence>
<keyword evidence="15" id="KW-1185">Reference proteome</keyword>
<dbReference type="InterPro" id="IPR005467">
    <property type="entry name" value="His_kinase_dom"/>
</dbReference>
<dbReference type="InterPro" id="IPR003594">
    <property type="entry name" value="HATPase_dom"/>
</dbReference>
<keyword evidence="4" id="KW-0597">Phosphoprotein</keyword>
<name>A0A370G916_GLULI</name>
<comment type="subcellular location">
    <subcellularLocation>
        <location evidence="2">Membrane</location>
    </subcellularLocation>
</comment>
<dbReference type="SUPFAM" id="SSF47384">
    <property type="entry name" value="Homodimeric domain of signal transducing histidine kinase"/>
    <property type="match status" value="1"/>
</dbReference>
<dbReference type="SUPFAM" id="SSF55874">
    <property type="entry name" value="ATPase domain of HSP90 chaperone/DNA topoisomerase II/histidine kinase"/>
    <property type="match status" value="1"/>
</dbReference>
<dbReference type="SMART" id="SM00304">
    <property type="entry name" value="HAMP"/>
    <property type="match status" value="1"/>
</dbReference>
<proteinExistence type="predicted"/>
<comment type="caution">
    <text evidence="14">The sequence shown here is derived from an EMBL/GenBank/DDBJ whole genome shotgun (WGS) entry which is preliminary data.</text>
</comment>
<evidence type="ECO:0000256" key="3">
    <source>
        <dbReference type="ARBA" id="ARBA00012438"/>
    </source>
</evidence>
<evidence type="ECO:0000256" key="1">
    <source>
        <dbReference type="ARBA" id="ARBA00000085"/>
    </source>
</evidence>
<keyword evidence="10 11" id="KW-0472">Membrane</keyword>
<dbReference type="Gene3D" id="6.10.340.10">
    <property type="match status" value="1"/>
</dbReference>
<comment type="catalytic activity">
    <reaction evidence="1">
        <text>ATP + protein L-histidine = ADP + protein N-phospho-L-histidine.</text>
        <dbReference type="EC" id="2.7.13.3"/>
    </reaction>
</comment>